<feature type="domain" description="NodB homology" evidence="5">
    <location>
        <begin position="38"/>
        <end position="256"/>
    </location>
</feature>
<evidence type="ECO:0000256" key="3">
    <source>
        <dbReference type="ARBA" id="ARBA00020071"/>
    </source>
</evidence>
<dbReference type="PROSITE" id="PS51677">
    <property type="entry name" value="NODB"/>
    <property type="match status" value="1"/>
</dbReference>
<dbReference type="InterPro" id="IPR002509">
    <property type="entry name" value="NODB_dom"/>
</dbReference>
<gene>
    <name evidence="6" type="ORF">D1012_21330</name>
</gene>
<dbReference type="EMBL" id="QWEY01000020">
    <property type="protein sequence ID" value="RGP35190.1"/>
    <property type="molecule type" value="Genomic_DNA"/>
</dbReference>
<dbReference type="SUPFAM" id="SSF88713">
    <property type="entry name" value="Glycoside hydrolase/deacetylase"/>
    <property type="match status" value="1"/>
</dbReference>
<proteinExistence type="inferred from homology"/>
<organism evidence="6 7">
    <name type="scientific">Pseudotabrizicola alkalilacus</name>
    <dbReference type="NCBI Taxonomy" id="2305252"/>
    <lineage>
        <taxon>Bacteria</taxon>
        <taxon>Pseudomonadati</taxon>
        <taxon>Pseudomonadota</taxon>
        <taxon>Alphaproteobacteria</taxon>
        <taxon>Rhodobacterales</taxon>
        <taxon>Paracoccaceae</taxon>
        <taxon>Pseudotabrizicola</taxon>
    </lineage>
</organism>
<dbReference type="Gene3D" id="3.20.20.370">
    <property type="entry name" value="Glycoside hydrolase/deacetylase"/>
    <property type="match status" value="1"/>
</dbReference>
<dbReference type="Proteomes" id="UP000284547">
    <property type="component" value="Unassembled WGS sequence"/>
</dbReference>
<evidence type="ECO:0000313" key="7">
    <source>
        <dbReference type="Proteomes" id="UP000284547"/>
    </source>
</evidence>
<evidence type="ECO:0000259" key="5">
    <source>
        <dbReference type="PROSITE" id="PS51677"/>
    </source>
</evidence>
<accession>A0A411YWN6</accession>
<evidence type="ECO:0000256" key="4">
    <source>
        <dbReference type="ARBA" id="ARBA00032976"/>
    </source>
</evidence>
<dbReference type="PANTHER" id="PTHR47561:SF1">
    <property type="entry name" value="POLYSACCHARIDE DEACETYLASE FAMILY PROTEIN (AFU_ORTHOLOGUE AFUA_6G05030)"/>
    <property type="match status" value="1"/>
</dbReference>
<comment type="similarity">
    <text evidence="2">Belongs to the polysaccharide deacetylase family.</text>
</comment>
<evidence type="ECO:0000256" key="1">
    <source>
        <dbReference type="ARBA" id="ARBA00003236"/>
    </source>
</evidence>
<dbReference type="RefSeq" id="WP_118156142.1">
    <property type="nucleotide sequence ID" value="NZ_QWEY01000020.1"/>
</dbReference>
<dbReference type="PANTHER" id="PTHR47561">
    <property type="entry name" value="POLYSACCHARIDE DEACETYLASE FAMILY PROTEIN (AFU_ORTHOLOGUE AFUA_6G05030)"/>
    <property type="match status" value="1"/>
</dbReference>
<dbReference type="OrthoDB" id="9784220at2"/>
<dbReference type="AlphaFoldDB" id="A0A411YWN6"/>
<comment type="function">
    <text evidence="1">Is involved in generating a small heat-stable compound (Nod), an acylated oligomer of N-acetylglucosamine, that stimulates mitosis in various plant protoplasts.</text>
</comment>
<protein>
    <recommendedName>
        <fullName evidence="3">Chitooligosaccharide deacetylase</fullName>
    </recommendedName>
    <alternativeName>
        <fullName evidence="4">Nodulation protein B</fullName>
    </alternativeName>
</protein>
<sequence>MTTAYEWPEGKQSAFVFSMDVDADSPWLWTNRKLPDPRYLSHLEQRRFGLREGLWRILDLLDRYGIKGSFYVPGSVADANPQLLETLIGRGHEVGLHGFHHELVTDVSDQQFTDALERSVALFKAQTGKMPRGFRSPAWEMTVHMLAEVKRFGFYDSSLAGHDHPYQIGGVTEIPVQWPIDDAIYWKFLGGGADHWPPVAPGQVQEIWQEEWLGLHDLGGMMMLTVHDYISSRAHRLRVLERLLQTVADSRGVWSATSAELADWHEASANAGRYCYDAALPPGIHAVT</sequence>
<reference evidence="6 7" key="1">
    <citation type="submission" date="2018-08" db="EMBL/GenBank/DDBJ databases">
        <title>Flavobacterium tibetense sp. nov., isolated from a wetland YonghuCo on Tibetan Plateau.</title>
        <authorList>
            <person name="Phurbu D."/>
            <person name="Lu H."/>
            <person name="Xing P."/>
        </authorList>
    </citation>
    <scope>NUCLEOTIDE SEQUENCE [LARGE SCALE GENOMIC DNA]</scope>
    <source>
        <strain evidence="6 7">DJC</strain>
    </source>
</reference>
<dbReference type="GO" id="GO:0005975">
    <property type="term" value="P:carbohydrate metabolic process"/>
    <property type="evidence" value="ECO:0007669"/>
    <property type="project" value="InterPro"/>
</dbReference>
<keyword evidence="7" id="KW-1185">Reference proteome</keyword>
<evidence type="ECO:0000313" key="6">
    <source>
        <dbReference type="EMBL" id="RGP35190.1"/>
    </source>
</evidence>
<comment type="caution">
    <text evidence="6">The sequence shown here is derived from an EMBL/GenBank/DDBJ whole genome shotgun (WGS) entry which is preliminary data.</text>
</comment>
<name>A0A411YWN6_9RHOB</name>
<dbReference type="Pfam" id="PF01522">
    <property type="entry name" value="Polysacc_deac_1"/>
    <property type="match status" value="1"/>
</dbReference>
<dbReference type="GO" id="GO:0016810">
    <property type="term" value="F:hydrolase activity, acting on carbon-nitrogen (but not peptide) bonds"/>
    <property type="evidence" value="ECO:0007669"/>
    <property type="project" value="InterPro"/>
</dbReference>
<evidence type="ECO:0000256" key="2">
    <source>
        <dbReference type="ARBA" id="ARBA00010973"/>
    </source>
</evidence>
<dbReference type="InterPro" id="IPR011330">
    <property type="entry name" value="Glyco_hydro/deAcase_b/a-brl"/>
</dbReference>